<sequence>WSLLGDSARAAMQCRLGLIRSSSLLHKPIVGALQLKGVNHHVASSTPMLFNLAA</sequence>
<dbReference type="AlphaFoldDB" id="A0A8X7TJ09"/>
<evidence type="ECO:0000313" key="1">
    <source>
        <dbReference type="EMBL" id="KAG2241941.1"/>
    </source>
</evidence>
<feature type="non-terminal residue" evidence="1">
    <location>
        <position position="1"/>
    </location>
</feature>
<gene>
    <name evidence="1" type="ORF">Bca52824_096216</name>
</gene>
<dbReference type="EMBL" id="JAAMPC010000742">
    <property type="protein sequence ID" value="KAG2241941.1"/>
    <property type="molecule type" value="Genomic_DNA"/>
</dbReference>
<accession>A0A8X7TJ09</accession>
<comment type="caution">
    <text evidence="1">The sequence shown here is derived from an EMBL/GenBank/DDBJ whole genome shotgun (WGS) entry which is preliminary data.</text>
</comment>
<dbReference type="Proteomes" id="UP000886595">
    <property type="component" value="Unassembled WGS sequence"/>
</dbReference>
<protein>
    <submittedName>
        <fullName evidence="1">Uncharacterized protein</fullName>
    </submittedName>
</protein>
<proteinExistence type="predicted"/>
<organism evidence="1 2">
    <name type="scientific">Brassica carinata</name>
    <name type="common">Ethiopian mustard</name>
    <name type="synonym">Abyssinian cabbage</name>
    <dbReference type="NCBI Taxonomy" id="52824"/>
    <lineage>
        <taxon>Eukaryota</taxon>
        <taxon>Viridiplantae</taxon>
        <taxon>Streptophyta</taxon>
        <taxon>Embryophyta</taxon>
        <taxon>Tracheophyta</taxon>
        <taxon>Spermatophyta</taxon>
        <taxon>Magnoliopsida</taxon>
        <taxon>eudicotyledons</taxon>
        <taxon>Gunneridae</taxon>
        <taxon>Pentapetalae</taxon>
        <taxon>rosids</taxon>
        <taxon>malvids</taxon>
        <taxon>Brassicales</taxon>
        <taxon>Brassicaceae</taxon>
        <taxon>Brassiceae</taxon>
        <taxon>Brassica</taxon>
    </lineage>
</organism>
<name>A0A8X7TJ09_BRACI</name>
<keyword evidence="2" id="KW-1185">Reference proteome</keyword>
<evidence type="ECO:0000313" key="2">
    <source>
        <dbReference type="Proteomes" id="UP000886595"/>
    </source>
</evidence>
<reference evidence="1 2" key="1">
    <citation type="submission" date="2020-02" db="EMBL/GenBank/DDBJ databases">
        <authorList>
            <person name="Ma Q."/>
            <person name="Huang Y."/>
            <person name="Song X."/>
            <person name="Pei D."/>
        </authorList>
    </citation>
    <scope>NUCLEOTIDE SEQUENCE [LARGE SCALE GENOMIC DNA]</scope>
    <source>
        <strain evidence="1">Sxm20200214</strain>
        <tissue evidence="1">Leaf</tissue>
    </source>
</reference>